<dbReference type="InterPro" id="IPR013968">
    <property type="entry name" value="PKS_KR"/>
</dbReference>
<evidence type="ECO:0000256" key="2">
    <source>
        <dbReference type="ARBA" id="ARBA00022450"/>
    </source>
</evidence>
<dbReference type="SUPFAM" id="SSF53901">
    <property type="entry name" value="Thiolase-like"/>
    <property type="match status" value="1"/>
</dbReference>
<dbReference type="GO" id="GO:0005737">
    <property type="term" value="C:cytoplasm"/>
    <property type="evidence" value="ECO:0007669"/>
    <property type="project" value="TreeGrafter"/>
</dbReference>
<evidence type="ECO:0000313" key="7">
    <source>
        <dbReference type="EMBL" id="TWI82128.1"/>
    </source>
</evidence>
<dbReference type="InterPro" id="IPR020841">
    <property type="entry name" value="PKS_Beta-ketoAc_synthase_dom"/>
</dbReference>
<dbReference type="InterPro" id="IPR006162">
    <property type="entry name" value="Ppantetheine_attach_site"/>
</dbReference>
<dbReference type="InterPro" id="IPR016035">
    <property type="entry name" value="Acyl_Trfase/lysoPLipase"/>
</dbReference>
<dbReference type="InterPro" id="IPR001242">
    <property type="entry name" value="Condensation_dom"/>
</dbReference>
<evidence type="ECO:0000256" key="1">
    <source>
        <dbReference type="ARBA" id="ARBA00001957"/>
    </source>
</evidence>
<accession>A0A562SLV9</accession>
<dbReference type="InterPro" id="IPR057326">
    <property type="entry name" value="KR_dom"/>
</dbReference>
<dbReference type="InterPro" id="IPR009081">
    <property type="entry name" value="PP-bd_ACP"/>
</dbReference>
<comment type="cofactor">
    <cofactor evidence="1">
        <name>pantetheine 4'-phosphate</name>
        <dbReference type="ChEBI" id="CHEBI:47942"/>
    </cofactor>
</comment>
<dbReference type="PANTHER" id="PTHR43775:SF37">
    <property type="entry name" value="SI:DKEY-61P9.11"/>
    <property type="match status" value="1"/>
</dbReference>
<dbReference type="OrthoDB" id="9778690at2"/>
<dbReference type="GO" id="GO:0004312">
    <property type="term" value="F:fatty acid synthase activity"/>
    <property type="evidence" value="ECO:0007669"/>
    <property type="project" value="TreeGrafter"/>
</dbReference>
<dbReference type="Pfam" id="PF16197">
    <property type="entry name" value="KAsynt_C_assoc"/>
    <property type="match status" value="1"/>
</dbReference>
<comment type="caution">
    <text evidence="7">The sequence shown here is derived from an EMBL/GenBank/DDBJ whole genome shotgun (WGS) entry which is preliminary data.</text>
</comment>
<dbReference type="Gene3D" id="1.10.1200.10">
    <property type="entry name" value="ACP-like"/>
    <property type="match status" value="1"/>
</dbReference>
<keyword evidence="2" id="KW-0596">Phosphopantetheine</keyword>
<evidence type="ECO:0000259" key="6">
    <source>
        <dbReference type="PROSITE" id="PS52004"/>
    </source>
</evidence>
<dbReference type="InterPro" id="IPR050091">
    <property type="entry name" value="PKS_NRPS_Biosynth_Enz"/>
</dbReference>
<name>A0A562SLV9_CHIJA</name>
<dbReference type="Pfam" id="PF00668">
    <property type="entry name" value="Condensation"/>
    <property type="match status" value="1"/>
</dbReference>
<feature type="domain" description="Ketosynthase family 3 (KS3)" evidence="6">
    <location>
        <begin position="4"/>
        <end position="422"/>
    </location>
</feature>
<evidence type="ECO:0000259" key="5">
    <source>
        <dbReference type="PROSITE" id="PS50075"/>
    </source>
</evidence>
<dbReference type="PROSITE" id="PS52004">
    <property type="entry name" value="KS3_2"/>
    <property type="match status" value="1"/>
</dbReference>
<dbReference type="Pfam" id="PF00550">
    <property type="entry name" value="PP-binding"/>
    <property type="match status" value="1"/>
</dbReference>
<dbReference type="SMART" id="SM00822">
    <property type="entry name" value="PKS_KR"/>
    <property type="match status" value="1"/>
</dbReference>
<dbReference type="PROSITE" id="PS00606">
    <property type="entry name" value="KS3_1"/>
    <property type="match status" value="1"/>
</dbReference>
<organism evidence="7 8">
    <name type="scientific">Chitinophaga japonensis</name>
    <name type="common">Flexibacter japonensis</name>
    <dbReference type="NCBI Taxonomy" id="104662"/>
    <lineage>
        <taxon>Bacteria</taxon>
        <taxon>Pseudomonadati</taxon>
        <taxon>Bacteroidota</taxon>
        <taxon>Chitinophagia</taxon>
        <taxon>Chitinophagales</taxon>
        <taxon>Chitinophagaceae</taxon>
        <taxon>Chitinophaga</taxon>
    </lineage>
</organism>
<dbReference type="InterPro" id="IPR032821">
    <property type="entry name" value="PKS_assoc"/>
</dbReference>
<dbReference type="RefSeq" id="WP_145719314.1">
    <property type="nucleotide sequence ID" value="NZ_BAAAFY010000003.1"/>
</dbReference>
<dbReference type="PANTHER" id="PTHR43775">
    <property type="entry name" value="FATTY ACID SYNTHASE"/>
    <property type="match status" value="1"/>
</dbReference>
<dbReference type="GO" id="GO:0004315">
    <property type="term" value="F:3-oxoacyl-[acyl-carrier-protein] synthase activity"/>
    <property type="evidence" value="ECO:0007669"/>
    <property type="project" value="InterPro"/>
</dbReference>
<dbReference type="CDD" id="cd00833">
    <property type="entry name" value="PKS"/>
    <property type="match status" value="1"/>
</dbReference>
<dbReference type="Gene3D" id="3.40.50.720">
    <property type="entry name" value="NAD(P)-binding Rossmann-like Domain"/>
    <property type="match status" value="1"/>
</dbReference>
<dbReference type="InterPro" id="IPR014030">
    <property type="entry name" value="Ketoacyl_synth_N"/>
</dbReference>
<dbReference type="InterPro" id="IPR023213">
    <property type="entry name" value="CAT-like_dom_sf"/>
</dbReference>
<dbReference type="SUPFAM" id="SSF47336">
    <property type="entry name" value="ACP-like"/>
    <property type="match status" value="1"/>
</dbReference>
<dbReference type="Gene3D" id="3.40.47.10">
    <property type="match status" value="1"/>
</dbReference>
<dbReference type="Pfam" id="PF00109">
    <property type="entry name" value="ketoacyl-synt"/>
    <property type="match status" value="1"/>
</dbReference>
<dbReference type="SUPFAM" id="SSF51735">
    <property type="entry name" value="NAD(P)-binding Rossmann-fold domains"/>
    <property type="match status" value="2"/>
</dbReference>
<keyword evidence="4" id="KW-0808">Transferase</keyword>
<evidence type="ECO:0000256" key="4">
    <source>
        <dbReference type="ARBA" id="ARBA00022679"/>
    </source>
</evidence>
<dbReference type="Gene3D" id="3.30.559.30">
    <property type="entry name" value="Nonribosomal peptide synthetase, condensation domain"/>
    <property type="match status" value="1"/>
</dbReference>
<dbReference type="PROSITE" id="PS50075">
    <property type="entry name" value="CARRIER"/>
    <property type="match status" value="1"/>
</dbReference>
<dbReference type="InterPro" id="IPR001227">
    <property type="entry name" value="Ac_transferase_dom_sf"/>
</dbReference>
<dbReference type="Pfam" id="PF08659">
    <property type="entry name" value="KR"/>
    <property type="match status" value="1"/>
</dbReference>
<evidence type="ECO:0000256" key="3">
    <source>
        <dbReference type="ARBA" id="ARBA00022553"/>
    </source>
</evidence>
<dbReference type="GO" id="GO:0005886">
    <property type="term" value="C:plasma membrane"/>
    <property type="evidence" value="ECO:0007669"/>
    <property type="project" value="TreeGrafter"/>
</dbReference>
<dbReference type="CDD" id="cd08953">
    <property type="entry name" value="KR_2_SDR_x"/>
    <property type="match status" value="1"/>
</dbReference>
<proteinExistence type="predicted"/>
<dbReference type="PROSITE" id="PS00012">
    <property type="entry name" value="PHOSPHOPANTETHEINE"/>
    <property type="match status" value="1"/>
</dbReference>
<dbReference type="GO" id="GO:0071770">
    <property type="term" value="P:DIM/DIP cell wall layer assembly"/>
    <property type="evidence" value="ECO:0007669"/>
    <property type="project" value="TreeGrafter"/>
</dbReference>
<dbReference type="Gene3D" id="3.30.559.10">
    <property type="entry name" value="Chloramphenicol acetyltransferase-like domain"/>
    <property type="match status" value="1"/>
</dbReference>
<keyword evidence="3" id="KW-0597">Phosphoprotein</keyword>
<dbReference type="GO" id="GO:0006633">
    <property type="term" value="P:fatty acid biosynthetic process"/>
    <property type="evidence" value="ECO:0007669"/>
    <property type="project" value="InterPro"/>
</dbReference>
<dbReference type="Proteomes" id="UP000316778">
    <property type="component" value="Unassembled WGS sequence"/>
</dbReference>
<dbReference type="EMBL" id="VLLG01000007">
    <property type="protein sequence ID" value="TWI82128.1"/>
    <property type="molecule type" value="Genomic_DNA"/>
</dbReference>
<dbReference type="InterPro" id="IPR036291">
    <property type="entry name" value="NAD(P)-bd_dom_sf"/>
</dbReference>
<dbReference type="SUPFAM" id="SSF52777">
    <property type="entry name" value="CoA-dependent acyltransferases"/>
    <property type="match status" value="2"/>
</dbReference>
<dbReference type="Pfam" id="PF02801">
    <property type="entry name" value="Ketoacyl-synt_C"/>
    <property type="match status" value="1"/>
</dbReference>
<dbReference type="Gene3D" id="1.10.1240.100">
    <property type="match status" value="1"/>
</dbReference>
<dbReference type="InterPro" id="IPR014031">
    <property type="entry name" value="Ketoacyl_synth_C"/>
</dbReference>
<dbReference type="SUPFAM" id="SSF52151">
    <property type="entry name" value="FabD/lysophospholipase-like"/>
    <property type="match status" value="1"/>
</dbReference>
<gene>
    <name evidence="7" type="ORF">LX66_5446</name>
</gene>
<dbReference type="SMART" id="SM00825">
    <property type="entry name" value="PKS_KS"/>
    <property type="match status" value="1"/>
</dbReference>
<reference evidence="7 8" key="1">
    <citation type="journal article" date="2013" name="Stand. Genomic Sci.">
        <title>Genomic Encyclopedia of Type Strains, Phase I: The one thousand microbial genomes (KMG-I) project.</title>
        <authorList>
            <person name="Kyrpides N.C."/>
            <person name="Woyke T."/>
            <person name="Eisen J.A."/>
            <person name="Garrity G."/>
            <person name="Lilburn T.G."/>
            <person name="Beck B.J."/>
            <person name="Whitman W.B."/>
            <person name="Hugenholtz P."/>
            <person name="Klenk H.P."/>
        </authorList>
    </citation>
    <scope>NUCLEOTIDE SEQUENCE [LARGE SCALE GENOMIC DNA]</scope>
    <source>
        <strain evidence="7 8">DSM 13484</strain>
    </source>
</reference>
<feature type="domain" description="Carrier" evidence="5">
    <location>
        <begin position="1244"/>
        <end position="1319"/>
    </location>
</feature>
<dbReference type="CDD" id="cd19531">
    <property type="entry name" value="LCL_NRPS-like"/>
    <property type="match status" value="1"/>
</dbReference>
<dbReference type="InterPro" id="IPR018201">
    <property type="entry name" value="Ketoacyl_synth_AS"/>
</dbReference>
<keyword evidence="8" id="KW-1185">Reference proteome</keyword>
<dbReference type="Gene3D" id="3.40.366.10">
    <property type="entry name" value="Malonyl-Coenzyme A Acyl Carrier Protein, domain 2"/>
    <property type="match status" value="2"/>
</dbReference>
<evidence type="ECO:0000313" key="8">
    <source>
        <dbReference type="Proteomes" id="UP000316778"/>
    </source>
</evidence>
<protein>
    <submittedName>
        <fullName evidence="7">Ketoacyl-synthetase-like protein</fullName>
    </submittedName>
</protein>
<dbReference type="InterPro" id="IPR016039">
    <property type="entry name" value="Thiolase-like"/>
</dbReference>
<dbReference type="InterPro" id="IPR036736">
    <property type="entry name" value="ACP-like_sf"/>
</dbReference>
<sequence>MPVKKDVAIIGMSGVFPEADDLDAFYENLKNGRDSVRPLSDTRLGSSSLDMSMAYRPFAYLERIDTFDHKFFKIPKSEAEMMEPSQRIFLELAVKVIEHAGYRLEDLRGSATAVYLASRTWAAIQYYLLANYDDNPSIFMGTLGSMIYGRISNWLDLHGPTMMIDAACASSLIAVTEAYDKLVKGEVDYAIAGGLGININLMKLTDQGHLGTYSTDARCKAFDAGADGVVPGEGGGLVLMKRLEDAIRDRDMVHAVIKGGAACHNGSRSNGIMAPSPQAQAAVIQQAWKNAGVPPSSIGYIEAHGTGTKLGDPIEFSAITEAFNAHAVSGKSCAVSAVKSNIGHLGSGAGIAGIIKAVLSLKHRQLFPSLHFKDPNPYIDFEHTAAYVNTSLQEWEVREAPRRCGVSAFGLSGTNAHVVLEEYEDPAPGTQEAPGHYLLKVAAKSPAALQVYTRNIRRFLAGINGSWANALYTLNRGRSDYNYRICFSSNSKEALLQQLDAYAEGGKAVKEATVAREVVLLLGNGGLYPVVLSRYACGYPVFAEVFNGLCPGFPGNRPEDNMLVFAAQYAMYRQLQAWGVRLPVVIGTGIGRLTSRVIKGELPLHEVAALLKGHAAGPSPDKDKFREIVKELQEKKAPVFLELGNDGALAGMLQEWAPAMGIAAGSIFHHPPVEGQDSLLTLFAGLYQEGIAVDWDQHYAGKAYRKVECPVYPFEKTRCWFTEPTWQSKESVKDWYYDLCWTAAAAKEAYRRPLTGQVLLVFTDQEGVAPALTGLLEKAGNRCVCISPGSGFEMVSDTLFRINYLAERDFHLLENSVRALYGTLDGIIYLGGYFKPDAIALQGPADSLQQVFYGLFHACKTFSKYFTKPNFNLAVLTANVHSVVPEDRLLSPLAALTSGMIKAVLAEYYTLKTTCVDLDGLHTPPQFAAELLWDELSGDEAIRFTAYRNGVRYVQELNRIPEARLQQNHYQPDREGVYLITGGHSGIGFEVSRALASRGKVTLLIIGRRPEQDVLQQMQLLEQLGAAVHYYRADVSNEAEMQVLFRRIKDRFTHLSGVIHSAGIGSSGIAIEKREAADARLTLAPKVQGSLLLEQHTRSMDPGFFVVFSSIGALVPASNSADYSAANIFQDAFAAYWRMKGRNFISINWPDWKETGLSYRKTLMRSAEEVRERHAYLEPITTADGISAFFQALEQQEERFIVIKADFRNFMINPYFKVGAVGKLQGEEETPEQKFRNFLAEAAATYTPTQIELAEIWHDVLKLEHVRLEDDFYDLGGHSLNIIRMLNRIEQQMNVALPIEELLRSSTLAGIAARIDEIKGAQAAVTQAAIPRIAEGEYAELSHAQLRFWLLHQHEAGREAYNVPAAYRLKGKLDISVLEKALSAFVERHESLRTVFTLQQGVPMQKVVPLSETGFVLQVHDFCGRPDAAKLAADQIRSDAGIAFDLEKGPVIRAHLYREEETSCLFMIMLHHISSDGRSMEILRQEVLQCYKAALLQQEPPMPPLQIHYKDYAAWQNERIRSGYFDQHKAYWKERLAGMQPLLLEKHFDYPRPLQENYEAGYTAFFLPASTMARLKSLGNNSTLFINTLLIFQVLLSAYADSTDIVVGTPVGGREHAELENQVGNYLNTLLLRTQIDRDKPFNVLLDEVRDQVFRDYRYQAYPFDLLVNDLNLHNSTHVFETGFTWNTRHASSEDEGLEFEIEEYATGFNKAKADIWLHVTEITDGLQVGFLYKKSLFREDTILLLSRRFQSLIEQCIQDPAIKVGDLSLDISVTSDTAKNKIVFDFNF</sequence>
<dbReference type="Gene3D" id="3.30.70.3290">
    <property type="match status" value="1"/>
</dbReference>